<accession>A0ACB0JNS9</accession>
<dbReference type="Proteomes" id="UP001177021">
    <property type="component" value="Unassembled WGS sequence"/>
</dbReference>
<organism evidence="1 2">
    <name type="scientific">Trifolium pratense</name>
    <name type="common">Red clover</name>
    <dbReference type="NCBI Taxonomy" id="57577"/>
    <lineage>
        <taxon>Eukaryota</taxon>
        <taxon>Viridiplantae</taxon>
        <taxon>Streptophyta</taxon>
        <taxon>Embryophyta</taxon>
        <taxon>Tracheophyta</taxon>
        <taxon>Spermatophyta</taxon>
        <taxon>Magnoliopsida</taxon>
        <taxon>eudicotyledons</taxon>
        <taxon>Gunneridae</taxon>
        <taxon>Pentapetalae</taxon>
        <taxon>rosids</taxon>
        <taxon>fabids</taxon>
        <taxon>Fabales</taxon>
        <taxon>Fabaceae</taxon>
        <taxon>Papilionoideae</taxon>
        <taxon>50 kb inversion clade</taxon>
        <taxon>NPAAA clade</taxon>
        <taxon>Hologalegina</taxon>
        <taxon>IRL clade</taxon>
        <taxon>Trifolieae</taxon>
        <taxon>Trifolium</taxon>
    </lineage>
</organism>
<sequence length="168" mass="19670">MFLCRVLCSRVIAAHASFVNMLSILSILSQEQQCIFAVTCWSIWRSRNATIWENTRERAAEIVQQGNCWRNGEQFEMVQCSARINRNRMLICINGSVRREVLRDEFGMYMGAKTMWFQPLMDVRIGEAVGSRSAIEWKYWNLSRLCFPLLQKVYRLVIPCSMDVFLLL</sequence>
<dbReference type="EMBL" id="CASHSV030000066">
    <property type="protein sequence ID" value="CAJ2645279.1"/>
    <property type="molecule type" value="Genomic_DNA"/>
</dbReference>
<comment type="caution">
    <text evidence="1">The sequence shown here is derived from an EMBL/GenBank/DDBJ whole genome shotgun (WGS) entry which is preliminary data.</text>
</comment>
<evidence type="ECO:0000313" key="2">
    <source>
        <dbReference type="Proteomes" id="UP001177021"/>
    </source>
</evidence>
<name>A0ACB0JNS9_TRIPR</name>
<reference evidence="1" key="1">
    <citation type="submission" date="2023-10" db="EMBL/GenBank/DDBJ databases">
        <authorList>
            <person name="Rodriguez Cubillos JULIANA M."/>
            <person name="De Vega J."/>
        </authorList>
    </citation>
    <scope>NUCLEOTIDE SEQUENCE</scope>
</reference>
<evidence type="ECO:0000313" key="1">
    <source>
        <dbReference type="EMBL" id="CAJ2645279.1"/>
    </source>
</evidence>
<protein>
    <submittedName>
        <fullName evidence="1">Uncharacterized protein</fullName>
    </submittedName>
</protein>
<gene>
    <name evidence="1" type="ORF">MILVUS5_LOCUS14201</name>
</gene>
<keyword evidence="2" id="KW-1185">Reference proteome</keyword>
<proteinExistence type="predicted"/>